<dbReference type="Pfam" id="PF01554">
    <property type="entry name" value="MatE"/>
    <property type="match status" value="2"/>
</dbReference>
<comment type="caution">
    <text evidence="11">The sequence shown here is derived from an EMBL/GenBank/DDBJ whole genome shotgun (WGS) entry which is preliminary data.</text>
</comment>
<dbReference type="InterPro" id="IPR048279">
    <property type="entry name" value="MdtK-like"/>
</dbReference>
<dbReference type="Proteomes" id="UP000886865">
    <property type="component" value="Unassembled WGS sequence"/>
</dbReference>
<dbReference type="NCBIfam" id="TIGR00797">
    <property type="entry name" value="matE"/>
    <property type="match status" value="1"/>
</dbReference>
<feature type="transmembrane region" description="Helical" evidence="10">
    <location>
        <begin position="410"/>
        <end position="434"/>
    </location>
</feature>
<evidence type="ECO:0000313" key="12">
    <source>
        <dbReference type="Proteomes" id="UP000886865"/>
    </source>
</evidence>
<dbReference type="CDD" id="cd13131">
    <property type="entry name" value="MATE_NorM_like"/>
    <property type="match status" value="1"/>
</dbReference>
<feature type="transmembrane region" description="Helical" evidence="10">
    <location>
        <begin position="49"/>
        <end position="75"/>
    </location>
</feature>
<keyword evidence="3" id="KW-0050">Antiport</keyword>
<comment type="subcellular location">
    <subcellularLocation>
        <location evidence="1">Cell membrane</location>
        <topology evidence="1">Multi-pass membrane protein</topology>
    </subcellularLocation>
</comment>
<keyword evidence="8 10" id="KW-0472">Membrane</keyword>
<dbReference type="InterPro" id="IPR050222">
    <property type="entry name" value="MATE_MdtK"/>
</dbReference>
<proteinExistence type="predicted"/>
<evidence type="ECO:0000256" key="8">
    <source>
        <dbReference type="ARBA" id="ARBA00023136"/>
    </source>
</evidence>
<accession>A0A9D1JYF1</accession>
<evidence type="ECO:0000256" key="4">
    <source>
        <dbReference type="ARBA" id="ARBA00022475"/>
    </source>
</evidence>
<dbReference type="GO" id="GO:0005886">
    <property type="term" value="C:plasma membrane"/>
    <property type="evidence" value="ECO:0007669"/>
    <property type="project" value="UniProtKB-SubCell"/>
</dbReference>
<feature type="transmembrane region" description="Helical" evidence="10">
    <location>
        <begin position="127"/>
        <end position="151"/>
    </location>
</feature>
<keyword evidence="4" id="KW-1003">Cell membrane</keyword>
<evidence type="ECO:0000256" key="1">
    <source>
        <dbReference type="ARBA" id="ARBA00004651"/>
    </source>
</evidence>
<feature type="transmembrane region" description="Helical" evidence="10">
    <location>
        <begin position="21"/>
        <end position="43"/>
    </location>
</feature>
<feature type="transmembrane region" description="Helical" evidence="10">
    <location>
        <begin position="313"/>
        <end position="332"/>
    </location>
</feature>
<keyword evidence="2" id="KW-0813">Transport</keyword>
<reference evidence="11" key="2">
    <citation type="journal article" date="2021" name="PeerJ">
        <title>Extensive microbial diversity within the chicken gut microbiome revealed by metagenomics and culture.</title>
        <authorList>
            <person name="Gilroy R."/>
            <person name="Ravi A."/>
            <person name="Getino M."/>
            <person name="Pursley I."/>
            <person name="Horton D.L."/>
            <person name="Alikhan N.F."/>
            <person name="Baker D."/>
            <person name="Gharbi K."/>
            <person name="Hall N."/>
            <person name="Watson M."/>
            <person name="Adriaenssens E.M."/>
            <person name="Foster-Nyarko E."/>
            <person name="Jarju S."/>
            <person name="Secka A."/>
            <person name="Antonio M."/>
            <person name="Oren A."/>
            <person name="Chaudhuri R.R."/>
            <person name="La Ragione R."/>
            <person name="Hildebrand F."/>
            <person name="Pallen M.J."/>
        </authorList>
    </citation>
    <scope>NUCLEOTIDE SEQUENCE</scope>
    <source>
        <strain evidence="11">CHK152-2871</strain>
    </source>
</reference>
<feature type="transmembrane region" description="Helical" evidence="10">
    <location>
        <begin position="96"/>
        <end position="115"/>
    </location>
</feature>
<reference evidence="11" key="1">
    <citation type="submission" date="2020-10" db="EMBL/GenBank/DDBJ databases">
        <authorList>
            <person name="Gilroy R."/>
        </authorList>
    </citation>
    <scope>NUCLEOTIDE SEQUENCE</scope>
    <source>
        <strain evidence="11">CHK152-2871</strain>
    </source>
</reference>
<feature type="transmembrane region" description="Helical" evidence="10">
    <location>
        <begin position="383"/>
        <end position="404"/>
    </location>
</feature>
<dbReference type="GO" id="GO:0042910">
    <property type="term" value="F:xenobiotic transmembrane transporter activity"/>
    <property type="evidence" value="ECO:0007669"/>
    <property type="project" value="InterPro"/>
</dbReference>
<sequence length="448" mass="49184">MKSLATKFNIYKDYSIDLIKLSGPILAGNLANMLISVGDVVVAGRHSTVTLGAISVATAIFMTFMIAAAGLMASISPVVSNLRGERKTTKTLFRATVKYSLIIGLLFFLIIRLAINYVNLIGLAPDLYPLVIEYLDISSWGMFGGLLFLALKEFLQAYEIVNFPNFVVVAEIFLNLFLNVALVFGMWGFPELGVKGLAIASLIVRTLGGIALLIYCIPFLKGHSKRTKTYIKELLKTGWPISFALFFEFLGFNITAVLVGKFSSMLAAAHNIIITITSLTYMFPMSVSNAMAIKVGFANGEKNMTDIKRYSLAGIYLSVIFMALNALAYIFFPEFLLSLFTNDKNVILTALPVINIVLCYLFFDGIQCCCVGSLKGLKDTKPIMFTMAISYLLIGIPTGCILAFKFNIVLIGFWSGLALALFTACIISSTILLFRIKQMQKISACHKP</sequence>
<feature type="transmembrane region" description="Helical" evidence="10">
    <location>
        <begin position="163"/>
        <end position="187"/>
    </location>
</feature>
<dbReference type="AlphaFoldDB" id="A0A9D1JYF1"/>
<dbReference type="PIRSF" id="PIRSF006603">
    <property type="entry name" value="DinF"/>
    <property type="match status" value="1"/>
</dbReference>
<protein>
    <recommendedName>
        <fullName evidence="9">Multidrug-efflux transporter</fullName>
    </recommendedName>
</protein>
<name>A0A9D1JYF1_9BACT</name>
<feature type="transmembrane region" description="Helical" evidence="10">
    <location>
        <begin position="199"/>
        <end position="220"/>
    </location>
</feature>
<evidence type="ECO:0000256" key="7">
    <source>
        <dbReference type="ARBA" id="ARBA00023065"/>
    </source>
</evidence>
<feature type="transmembrane region" description="Helical" evidence="10">
    <location>
        <begin position="272"/>
        <end position="292"/>
    </location>
</feature>
<evidence type="ECO:0000256" key="2">
    <source>
        <dbReference type="ARBA" id="ARBA00022448"/>
    </source>
</evidence>
<dbReference type="GO" id="GO:0015297">
    <property type="term" value="F:antiporter activity"/>
    <property type="evidence" value="ECO:0007669"/>
    <property type="project" value="UniProtKB-KW"/>
</dbReference>
<dbReference type="PANTHER" id="PTHR43298:SF2">
    <property type="entry name" value="FMN_FAD EXPORTER YEEO-RELATED"/>
    <property type="match status" value="1"/>
</dbReference>
<organism evidence="11 12">
    <name type="scientific">Candidatus Galligastranaerophilus intestinavium</name>
    <dbReference type="NCBI Taxonomy" id="2840836"/>
    <lineage>
        <taxon>Bacteria</taxon>
        <taxon>Candidatus Galligastranaerophilus</taxon>
    </lineage>
</organism>
<evidence type="ECO:0000256" key="5">
    <source>
        <dbReference type="ARBA" id="ARBA00022692"/>
    </source>
</evidence>
<keyword evidence="6 10" id="KW-1133">Transmembrane helix</keyword>
<keyword evidence="5 10" id="KW-0812">Transmembrane</keyword>
<evidence type="ECO:0000256" key="3">
    <source>
        <dbReference type="ARBA" id="ARBA00022449"/>
    </source>
</evidence>
<dbReference type="EMBL" id="DVJQ01000076">
    <property type="protein sequence ID" value="HIS75140.1"/>
    <property type="molecule type" value="Genomic_DNA"/>
</dbReference>
<dbReference type="PANTHER" id="PTHR43298">
    <property type="entry name" value="MULTIDRUG RESISTANCE PROTEIN NORM-RELATED"/>
    <property type="match status" value="1"/>
</dbReference>
<keyword evidence="7" id="KW-0406">Ion transport</keyword>
<evidence type="ECO:0000256" key="10">
    <source>
        <dbReference type="SAM" id="Phobius"/>
    </source>
</evidence>
<feature type="transmembrane region" description="Helical" evidence="10">
    <location>
        <begin position="241"/>
        <end position="260"/>
    </location>
</feature>
<dbReference type="GO" id="GO:0006811">
    <property type="term" value="P:monoatomic ion transport"/>
    <property type="evidence" value="ECO:0007669"/>
    <property type="project" value="UniProtKB-KW"/>
</dbReference>
<gene>
    <name evidence="11" type="ORF">IAA86_09010</name>
</gene>
<feature type="transmembrane region" description="Helical" evidence="10">
    <location>
        <begin position="344"/>
        <end position="363"/>
    </location>
</feature>
<evidence type="ECO:0000256" key="9">
    <source>
        <dbReference type="ARBA" id="ARBA00031636"/>
    </source>
</evidence>
<evidence type="ECO:0000313" key="11">
    <source>
        <dbReference type="EMBL" id="HIS75140.1"/>
    </source>
</evidence>
<evidence type="ECO:0000256" key="6">
    <source>
        <dbReference type="ARBA" id="ARBA00022989"/>
    </source>
</evidence>
<dbReference type="InterPro" id="IPR002528">
    <property type="entry name" value="MATE_fam"/>
</dbReference>